<proteinExistence type="predicted"/>
<comment type="caution">
    <text evidence="1">The sequence shown here is derived from an EMBL/GenBank/DDBJ whole genome shotgun (WGS) entry which is preliminary data.</text>
</comment>
<reference evidence="1" key="1">
    <citation type="submission" date="2021-02" db="EMBL/GenBank/DDBJ databases">
        <authorList>
            <person name="Dougan E. K."/>
            <person name="Rhodes N."/>
            <person name="Thang M."/>
            <person name="Chan C."/>
        </authorList>
    </citation>
    <scope>NUCLEOTIDE SEQUENCE</scope>
</reference>
<dbReference type="EMBL" id="CAJNDS010002435">
    <property type="protein sequence ID" value="CAE7473163.1"/>
    <property type="molecule type" value="Genomic_DNA"/>
</dbReference>
<dbReference type="AlphaFoldDB" id="A0A812SEK0"/>
<gene>
    <name evidence="1" type="ORF">SNAT2548_LOCUS26583</name>
</gene>
<dbReference type="Proteomes" id="UP000604046">
    <property type="component" value="Unassembled WGS sequence"/>
</dbReference>
<sequence length="145" mass="16203">MEDWTESYPPNLVHVTVYRDTWLRGWSLRAFKSSSRYRGIQALVANPKAQKALMAAALGLRVTRRSGRRKPSTDRWVSSAADACLAESNCRNCRNCQPTLFTQRCLRILHDIRVVAAMTPQCSHSRSLSGATSCFAKGFQGGSEH</sequence>
<accession>A0A812SEK0</accession>
<organism evidence="1 2">
    <name type="scientific">Symbiodinium natans</name>
    <dbReference type="NCBI Taxonomy" id="878477"/>
    <lineage>
        <taxon>Eukaryota</taxon>
        <taxon>Sar</taxon>
        <taxon>Alveolata</taxon>
        <taxon>Dinophyceae</taxon>
        <taxon>Suessiales</taxon>
        <taxon>Symbiodiniaceae</taxon>
        <taxon>Symbiodinium</taxon>
    </lineage>
</organism>
<name>A0A812SEK0_9DINO</name>
<protein>
    <submittedName>
        <fullName evidence="1">Uncharacterized protein</fullName>
    </submittedName>
</protein>
<evidence type="ECO:0000313" key="2">
    <source>
        <dbReference type="Proteomes" id="UP000604046"/>
    </source>
</evidence>
<keyword evidence="2" id="KW-1185">Reference proteome</keyword>
<evidence type="ECO:0000313" key="1">
    <source>
        <dbReference type="EMBL" id="CAE7473163.1"/>
    </source>
</evidence>